<evidence type="ECO:0000256" key="1">
    <source>
        <dbReference type="SAM" id="MobiDB-lite"/>
    </source>
</evidence>
<organism evidence="2 3">
    <name type="scientific">Tulasnella calospora MUT 4182</name>
    <dbReference type="NCBI Taxonomy" id="1051891"/>
    <lineage>
        <taxon>Eukaryota</taxon>
        <taxon>Fungi</taxon>
        <taxon>Dikarya</taxon>
        <taxon>Basidiomycota</taxon>
        <taxon>Agaricomycotina</taxon>
        <taxon>Agaricomycetes</taxon>
        <taxon>Cantharellales</taxon>
        <taxon>Tulasnellaceae</taxon>
        <taxon>Tulasnella</taxon>
    </lineage>
</organism>
<dbReference type="HOGENOM" id="CLU_026457_4_3_1"/>
<dbReference type="InterPro" id="IPR028364">
    <property type="entry name" value="Ribosomal_uL1/biogenesis"/>
</dbReference>
<reference evidence="2 3" key="1">
    <citation type="submission" date="2014-04" db="EMBL/GenBank/DDBJ databases">
        <authorList>
            <consortium name="DOE Joint Genome Institute"/>
            <person name="Kuo A."/>
            <person name="Girlanda M."/>
            <person name="Perotto S."/>
            <person name="Kohler A."/>
            <person name="Nagy L.G."/>
            <person name="Floudas D."/>
            <person name="Copeland A."/>
            <person name="Barry K.W."/>
            <person name="Cichocki N."/>
            <person name="Veneault-Fourrey C."/>
            <person name="LaButti K."/>
            <person name="Lindquist E.A."/>
            <person name="Lipzen A."/>
            <person name="Lundell T."/>
            <person name="Morin E."/>
            <person name="Murat C."/>
            <person name="Sun H."/>
            <person name="Tunlid A."/>
            <person name="Henrissat B."/>
            <person name="Grigoriev I.V."/>
            <person name="Hibbett D.S."/>
            <person name="Martin F."/>
            <person name="Nordberg H.P."/>
            <person name="Cantor M.N."/>
            <person name="Hua S.X."/>
        </authorList>
    </citation>
    <scope>NUCLEOTIDE SEQUENCE [LARGE SCALE GENOMIC DNA]</scope>
    <source>
        <strain evidence="2 3">MUT 4182</strain>
    </source>
</reference>
<evidence type="ECO:0008006" key="4">
    <source>
        <dbReference type="Google" id="ProtNLM"/>
    </source>
</evidence>
<evidence type="ECO:0000313" key="2">
    <source>
        <dbReference type="EMBL" id="KIO27043.1"/>
    </source>
</evidence>
<dbReference type="InterPro" id="IPR016095">
    <property type="entry name" value="Ribosomal_uL1_3-a/b-sand"/>
</dbReference>
<dbReference type="InterPro" id="IPR023674">
    <property type="entry name" value="Ribosomal_uL1-like"/>
</dbReference>
<gene>
    <name evidence="2" type="ORF">M407DRAFT_195338</name>
</gene>
<evidence type="ECO:0000313" key="3">
    <source>
        <dbReference type="Proteomes" id="UP000054248"/>
    </source>
</evidence>
<feature type="compositionally biased region" description="Polar residues" evidence="1">
    <location>
        <begin position="371"/>
        <end position="382"/>
    </location>
</feature>
<dbReference type="CDD" id="cd00403">
    <property type="entry name" value="Ribosomal_L1"/>
    <property type="match status" value="1"/>
</dbReference>
<dbReference type="Proteomes" id="UP000054248">
    <property type="component" value="Unassembled WGS sequence"/>
</dbReference>
<reference evidence="3" key="2">
    <citation type="submission" date="2015-01" db="EMBL/GenBank/DDBJ databases">
        <title>Evolutionary Origins and Diversification of the Mycorrhizal Mutualists.</title>
        <authorList>
            <consortium name="DOE Joint Genome Institute"/>
            <consortium name="Mycorrhizal Genomics Consortium"/>
            <person name="Kohler A."/>
            <person name="Kuo A."/>
            <person name="Nagy L.G."/>
            <person name="Floudas D."/>
            <person name="Copeland A."/>
            <person name="Barry K.W."/>
            <person name="Cichocki N."/>
            <person name="Veneault-Fourrey C."/>
            <person name="LaButti K."/>
            <person name="Lindquist E.A."/>
            <person name="Lipzen A."/>
            <person name="Lundell T."/>
            <person name="Morin E."/>
            <person name="Murat C."/>
            <person name="Riley R."/>
            <person name="Ohm R."/>
            <person name="Sun H."/>
            <person name="Tunlid A."/>
            <person name="Henrissat B."/>
            <person name="Grigoriev I.V."/>
            <person name="Hibbett D.S."/>
            <person name="Martin F."/>
        </authorList>
    </citation>
    <scope>NUCLEOTIDE SEQUENCE [LARGE SCALE GENOMIC DNA]</scope>
    <source>
        <strain evidence="3">MUT 4182</strain>
    </source>
</reference>
<feature type="region of interest" description="Disordered" evidence="1">
    <location>
        <begin position="261"/>
        <end position="339"/>
    </location>
</feature>
<sequence>MVIRKDALIDSHVSLKNTQAAIEAILKHASKQHELEEETEILGANEQRISLSIGKKRIRDIIRSDPRVIPLAHPIIDPRKTSICLIVKDPQREYKDLLEKENIKFIGRVVGVSKLKGKFRGFEERRQLLAAHGLFLVDDRVAALMPKLLGSMWFKTKKQPLPANMGAKDLKSHLERAINNTLMNENKGHTVTVKVGHTLQSPKHILDNILVALPVIAKHIDGGWNNVQNVYLTAPGASGKPGVSLPLWTCELGAGPGGRWDGGLSKPVAEEWGGLGTDEPDAPSEPAISASQDDSIHGEVVTSPEGQRNVRRFSESMGDPSMPPKKMAKTSKEAPTLEPLRSTASAYAIVYNSSSKPLNPAARSVKVNDVSIPSSSQASKATRPNLIGKKNRKPVDGKASKRSAKERVAGTPELLHLK</sequence>
<keyword evidence="3" id="KW-1185">Reference proteome</keyword>
<dbReference type="AlphaFoldDB" id="A0A0C3L043"/>
<feature type="compositionally biased region" description="Basic and acidic residues" evidence="1">
    <location>
        <begin position="393"/>
        <end position="408"/>
    </location>
</feature>
<dbReference type="STRING" id="1051891.A0A0C3L043"/>
<dbReference type="OrthoDB" id="10251727at2759"/>
<name>A0A0C3L043_9AGAM</name>
<dbReference type="EMBL" id="KN823015">
    <property type="protein sequence ID" value="KIO27043.1"/>
    <property type="molecule type" value="Genomic_DNA"/>
</dbReference>
<proteinExistence type="predicted"/>
<accession>A0A0C3L043</accession>
<feature type="region of interest" description="Disordered" evidence="1">
    <location>
        <begin position="355"/>
        <end position="418"/>
    </location>
</feature>
<dbReference type="Gene3D" id="3.40.50.790">
    <property type="match status" value="1"/>
</dbReference>
<dbReference type="Pfam" id="PF00687">
    <property type="entry name" value="Ribosomal_L1"/>
    <property type="match status" value="1"/>
</dbReference>
<dbReference type="SUPFAM" id="SSF56808">
    <property type="entry name" value="Ribosomal protein L1"/>
    <property type="match status" value="1"/>
</dbReference>
<protein>
    <recommendedName>
        <fullName evidence="4">Ribosomal protein L1</fullName>
    </recommendedName>
</protein>